<accession>A0A1V1NSJ4</accession>
<proteinExistence type="predicted"/>
<dbReference type="AlphaFoldDB" id="A0A1V1NSJ4"/>
<evidence type="ECO:0000313" key="2">
    <source>
        <dbReference type="Proteomes" id="UP000189670"/>
    </source>
</evidence>
<evidence type="ECO:0000313" key="1">
    <source>
        <dbReference type="EMBL" id="ETR65533.1"/>
    </source>
</evidence>
<organism evidence="1 2">
    <name type="scientific">Candidatus Magnetoglobus multicellularis str. Araruama</name>
    <dbReference type="NCBI Taxonomy" id="890399"/>
    <lineage>
        <taxon>Bacteria</taxon>
        <taxon>Pseudomonadati</taxon>
        <taxon>Thermodesulfobacteriota</taxon>
        <taxon>Desulfobacteria</taxon>
        <taxon>Desulfobacterales</taxon>
        <taxon>Desulfobacteraceae</taxon>
        <taxon>Candidatus Magnetoglobus</taxon>
    </lineage>
</organism>
<sequence length="73" mass="8835">MAEMAIKMPKRWLRLASQNKGLASYISTDWMKQRRHMRKALPLMKNWVILEVLLWGKVNWELCDMFKNNMQKP</sequence>
<dbReference type="Proteomes" id="UP000189670">
    <property type="component" value="Unassembled WGS sequence"/>
</dbReference>
<protein>
    <submittedName>
        <fullName evidence="1">Uncharacterized protein</fullName>
    </submittedName>
</protein>
<comment type="caution">
    <text evidence="1">The sequence shown here is derived from an EMBL/GenBank/DDBJ whole genome shotgun (WGS) entry which is preliminary data.</text>
</comment>
<reference evidence="2" key="1">
    <citation type="submission" date="2012-11" db="EMBL/GenBank/DDBJ databases">
        <authorList>
            <person name="Lucero-Rivera Y.E."/>
            <person name="Tovar-Ramirez D."/>
        </authorList>
    </citation>
    <scope>NUCLEOTIDE SEQUENCE [LARGE SCALE GENOMIC DNA]</scope>
    <source>
        <strain evidence="2">Araruama</strain>
    </source>
</reference>
<gene>
    <name evidence="1" type="ORF">OMM_06013</name>
</gene>
<name>A0A1V1NSJ4_9BACT</name>
<dbReference type="EMBL" id="ATBP01002729">
    <property type="protein sequence ID" value="ETR65533.1"/>
    <property type="molecule type" value="Genomic_DNA"/>
</dbReference>